<keyword evidence="13" id="KW-1185">Reference proteome</keyword>
<evidence type="ECO:0000256" key="2">
    <source>
        <dbReference type="ARBA" id="ARBA00022485"/>
    </source>
</evidence>
<evidence type="ECO:0000256" key="4">
    <source>
        <dbReference type="ARBA" id="ARBA00022723"/>
    </source>
</evidence>
<dbReference type="HAMAP" id="MF_01225_B">
    <property type="entry name" value="MoaA_B"/>
    <property type="match status" value="1"/>
</dbReference>
<evidence type="ECO:0000313" key="13">
    <source>
        <dbReference type="Proteomes" id="UP000751190"/>
    </source>
</evidence>
<dbReference type="GO" id="GO:0061798">
    <property type="term" value="F:GTP 3',8'-cyclase activity"/>
    <property type="evidence" value="ECO:0007669"/>
    <property type="project" value="TreeGrafter"/>
</dbReference>
<evidence type="ECO:0000256" key="7">
    <source>
        <dbReference type="ARBA" id="ARBA00023014"/>
    </source>
</evidence>
<evidence type="ECO:0000256" key="5">
    <source>
        <dbReference type="ARBA" id="ARBA00022741"/>
    </source>
</evidence>
<dbReference type="NCBIfam" id="TIGR02666">
    <property type="entry name" value="moaA"/>
    <property type="match status" value="1"/>
</dbReference>
<keyword evidence="9" id="KW-0501">Molybdenum cofactor biosynthesis</keyword>
<evidence type="ECO:0000256" key="9">
    <source>
        <dbReference type="ARBA" id="ARBA00023150"/>
    </source>
</evidence>
<keyword evidence="6" id="KW-0408">Iron</keyword>
<dbReference type="InterPro" id="IPR010505">
    <property type="entry name" value="MoaA_twitch"/>
</dbReference>
<dbReference type="InterPro" id="IPR013483">
    <property type="entry name" value="MoaA"/>
</dbReference>
<dbReference type="CDD" id="cd21117">
    <property type="entry name" value="Twitch_MoaA"/>
    <property type="match status" value="1"/>
</dbReference>
<dbReference type="Gene3D" id="3.20.20.70">
    <property type="entry name" value="Aldolase class I"/>
    <property type="match status" value="1"/>
</dbReference>
<name>A0A8J5X7N2_DIALT</name>
<comment type="pathway">
    <text evidence="1">Cofactor biosynthesis; molybdopterin biosynthesis.</text>
</comment>
<keyword evidence="4" id="KW-0479">Metal-binding</keyword>
<keyword evidence="10" id="KW-0456">Lyase</keyword>
<dbReference type="GO" id="GO:0061799">
    <property type="term" value="F:cyclic pyranopterin monophosphate synthase activity"/>
    <property type="evidence" value="ECO:0007669"/>
    <property type="project" value="TreeGrafter"/>
</dbReference>
<gene>
    <name evidence="12" type="ORF">KFE25_001774</name>
</gene>
<evidence type="ECO:0000256" key="10">
    <source>
        <dbReference type="ARBA" id="ARBA00023239"/>
    </source>
</evidence>
<dbReference type="SFLD" id="SFLDG01067">
    <property type="entry name" value="SPASM/twitch_domain_containing"/>
    <property type="match status" value="1"/>
</dbReference>
<dbReference type="GO" id="GO:0051539">
    <property type="term" value="F:4 iron, 4 sulfur cluster binding"/>
    <property type="evidence" value="ECO:0007669"/>
    <property type="project" value="UniProtKB-KW"/>
</dbReference>
<keyword evidence="3" id="KW-0949">S-adenosyl-L-methionine</keyword>
<protein>
    <recommendedName>
        <fullName evidence="11">Radical SAM core domain-containing protein</fullName>
    </recommendedName>
</protein>
<evidence type="ECO:0000313" key="12">
    <source>
        <dbReference type="EMBL" id="KAG8463001.1"/>
    </source>
</evidence>
<dbReference type="PANTHER" id="PTHR22960">
    <property type="entry name" value="MOLYBDOPTERIN COFACTOR SYNTHESIS PROTEIN A"/>
    <property type="match status" value="1"/>
</dbReference>
<dbReference type="OMA" id="QMSECFC"/>
<evidence type="ECO:0000256" key="8">
    <source>
        <dbReference type="ARBA" id="ARBA00023134"/>
    </source>
</evidence>
<dbReference type="InterPro" id="IPR006638">
    <property type="entry name" value="Elp3/MiaA/NifB-like_rSAM"/>
</dbReference>
<dbReference type="CDD" id="cd01335">
    <property type="entry name" value="Radical_SAM"/>
    <property type="match status" value="1"/>
</dbReference>
<dbReference type="SFLD" id="SFLDG01383">
    <property type="entry name" value="cyclic_pyranopterin_phosphate"/>
    <property type="match status" value="1"/>
</dbReference>
<evidence type="ECO:0000256" key="3">
    <source>
        <dbReference type="ARBA" id="ARBA00022691"/>
    </source>
</evidence>
<dbReference type="SMART" id="SM00729">
    <property type="entry name" value="Elp3"/>
    <property type="match status" value="1"/>
</dbReference>
<dbReference type="OrthoDB" id="429626at2759"/>
<dbReference type="PROSITE" id="PS51918">
    <property type="entry name" value="RADICAL_SAM"/>
    <property type="match status" value="1"/>
</dbReference>
<dbReference type="AlphaFoldDB" id="A0A8J5X7N2"/>
<dbReference type="Pfam" id="PF04055">
    <property type="entry name" value="Radical_SAM"/>
    <property type="match status" value="1"/>
</dbReference>
<organism evidence="12 13">
    <name type="scientific">Diacronema lutheri</name>
    <name type="common">Unicellular marine alga</name>
    <name type="synonym">Monochrysis lutheri</name>
    <dbReference type="NCBI Taxonomy" id="2081491"/>
    <lineage>
        <taxon>Eukaryota</taxon>
        <taxon>Haptista</taxon>
        <taxon>Haptophyta</taxon>
        <taxon>Pavlovophyceae</taxon>
        <taxon>Pavlovales</taxon>
        <taxon>Pavlovaceae</taxon>
        <taxon>Diacronema</taxon>
    </lineage>
</organism>
<dbReference type="GO" id="GO:0006777">
    <property type="term" value="P:Mo-molybdopterin cofactor biosynthetic process"/>
    <property type="evidence" value="ECO:0007669"/>
    <property type="project" value="UniProtKB-KW"/>
</dbReference>
<dbReference type="SUPFAM" id="SSF102114">
    <property type="entry name" value="Radical SAM enzymes"/>
    <property type="match status" value="1"/>
</dbReference>
<dbReference type="Proteomes" id="UP000751190">
    <property type="component" value="Unassembled WGS sequence"/>
</dbReference>
<reference evidence="12" key="1">
    <citation type="submission" date="2021-05" db="EMBL/GenBank/DDBJ databases">
        <title>The genome of the haptophyte Pavlova lutheri (Diacronema luteri, Pavlovales) - a model for lipid biosynthesis in eukaryotic algae.</title>
        <authorList>
            <person name="Hulatt C.J."/>
            <person name="Posewitz M.C."/>
        </authorList>
    </citation>
    <scope>NUCLEOTIDE SEQUENCE</scope>
    <source>
        <strain evidence="12">NIVA-4/92</strain>
    </source>
</reference>
<keyword evidence="2" id="KW-0004">4Fe-4S</keyword>
<dbReference type="PANTHER" id="PTHR22960:SF0">
    <property type="entry name" value="MOLYBDENUM COFACTOR BIOSYNTHESIS PROTEIN 1"/>
    <property type="match status" value="1"/>
</dbReference>
<comment type="caution">
    <text evidence="12">The sequence shown here is derived from an EMBL/GenBank/DDBJ whole genome shotgun (WGS) entry which is preliminary data.</text>
</comment>
<feature type="domain" description="Radical SAM core" evidence="11">
    <location>
        <begin position="51"/>
        <end position="279"/>
    </location>
</feature>
<dbReference type="Pfam" id="PF06463">
    <property type="entry name" value="Mob_synth_C"/>
    <property type="match status" value="1"/>
</dbReference>
<evidence type="ECO:0000256" key="1">
    <source>
        <dbReference type="ARBA" id="ARBA00005046"/>
    </source>
</evidence>
<dbReference type="InterPro" id="IPR058240">
    <property type="entry name" value="rSAM_sf"/>
</dbReference>
<keyword evidence="8" id="KW-0342">GTP-binding</keyword>
<dbReference type="GO" id="GO:0046872">
    <property type="term" value="F:metal ion binding"/>
    <property type="evidence" value="ECO:0007669"/>
    <property type="project" value="UniProtKB-KW"/>
</dbReference>
<dbReference type="InterPro" id="IPR013785">
    <property type="entry name" value="Aldolase_TIM"/>
</dbReference>
<sequence length="377" mass="41427">MACRPAWQPAWRPLAFCARRRAHSTLPARREQAEALPPRLALPADEVLTDRHGRRHTYLRLSLTERCSLRCGYCMPADGVKLTAAERLLKPAEMLRIAEAFVLAGVTKIRLTGGEPTVRADLEEVVGSLSSLRPLGLEHVALTSNGVALRRRLPALRTAGLDSINLSLDTLDRRRFEQICRRDALPKVLETIDAAIDHGYADNGHLKLNCVVLGGVNEDELPAFARFAAERPLDVRFIEYMPFGGNNWSEAKLVPAAEMRARLLASGIALTPVDTHAHDTARSYALDGGRGRVSFISSMTEHFCSGCNRVRVTADGNLKVCLFGQRELSLRDALREGASTVELHALIHAALGRKHARHAGMHEIARQAVRPMTTIGG</sequence>
<dbReference type="InterPro" id="IPR050105">
    <property type="entry name" value="MoCo_biosynth_MoaA/MoaC"/>
</dbReference>
<evidence type="ECO:0000259" key="11">
    <source>
        <dbReference type="PROSITE" id="PS51918"/>
    </source>
</evidence>
<dbReference type="SFLD" id="SFLDG01386">
    <property type="entry name" value="main_SPASM_domain-containing"/>
    <property type="match status" value="1"/>
</dbReference>
<accession>A0A8J5X7N2</accession>
<proteinExistence type="inferred from homology"/>
<evidence type="ECO:0000256" key="6">
    <source>
        <dbReference type="ARBA" id="ARBA00023004"/>
    </source>
</evidence>
<dbReference type="GO" id="GO:0005525">
    <property type="term" value="F:GTP binding"/>
    <property type="evidence" value="ECO:0007669"/>
    <property type="project" value="UniProtKB-KW"/>
</dbReference>
<dbReference type="SFLD" id="SFLDS00029">
    <property type="entry name" value="Radical_SAM"/>
    <property type="match status" value="1"/>
</dbReference>
<keyword evidence="5" id="KW-0547">Nucleotide-binding</keyword>
<dbReference type="InterPro" id="IPR040064">
    <property type="entry name" value="MoaA-like"/>
</dbReference>
<keyword evidence="7" id="KW-0411">Iron-sulfur</keyword>
<dbReference type="EMBL" id="JAGTXO010000018">
    <property type="protein sequence ID" value="KAG8463001.1"/>
    <property type="molecule type" value="Genomic_DNA"/>
</dbReference>
<dbReference type="InterPro" id="IPR007197">
    <property type="entry name" value="rSAM"/>
</dbReference>